<dbReference type="Pfam" id="PF01483">
    <property type="entry name" value="P_proprotein"/>
    <property type="match status" value="1"/>
</dbReference>
<evidence type="ECO:0000256" key="2">
    <source>
        <dbReference type="ARBA" id="ARBA00022723"/>
    </source>
</evidence>
<evidence type="ECO:0000256" key="8">
    <source>
        <dbReference type="SAM" id="SignalP"/>
    </source>
</evidence>
<evidence type="ECO:0000259" key="9">
    <source>
        <dbReference type="PROSITE" id="PS51829"/>
    </source>
</evidence>
<dbReference type="GO" id="GO:0004252">
    <property type="term" value="F:serine-type endopeptidase activity"/>
    <property type="evidence" value="ECO:0007669"/>
    <property type="project" value="InterPro"/>
</dbReference>
<dbReference type="GO" id="GO:0006508">
    <property type="term" value="P:proteolysis"/>
    <property type="evidence" value="ECO:0007669"/>
    <property type="project" value="UniProtKB-KW"/>
</dbReference>
<feature type="region of interest" description="Disordered" evidence="7">
    <location>
        <begin position="29"/>
        <end position="49"/>
    </location>
</feature>
<keyword evidence="2" id="KW-0479">Metal-binding</keyword>
<evidence type="ECO:0000256" key="1">
    <source>
        <dbReference type="ARBA" id="ARBA00022670"/>
    </source>
</evidence>
<dbReference type="InterPro" id="IPR027268">
    <property type="entry name" value="Peptidase_M4/M1_CTD_sf"/>
</dbReference>
<dbReference type="InterPro" id="IPR008979">
    <property type="entry name" value="Galactose-bd-like_sf"/>
</dbReference>
<dbReference type="InterPro" id="IPR011096">
    <property type="entry name" value="FTP_domain"/>
</dbReference>
<evidence type="ECO:0000256" key="3">
    <source>
        <dbReference type="ARBA" id="ARBA00022729"/>
    </source>
</evidence>
<keyword evidence="3 8" id="KW-0732">Signal</keyword>
<evidence type="ECO:0000313" key="10">
    <source>
        <dbReference type="EMBL" id="OKH90715.1"/>
    </source>
</evidence>
<sequence length="674" mass="70541">MRRFPRRASAAGALLAGVALIAVAVPSGTAGAAPARPGSPGPQPRAGAMPVKLAPERQTELLARATADRAGTATALGLGPKERLLPRSVLQDADGSVHTRYERTYDGLPVLGGDLVVHTTASGATKGVTRATKARVTVPRTTPARSAATATRSSLAKAEGEGTKDAVLDKKPRAVVWAASGRPVLAWETVVRGTLPDNGPSELHVITDATTGAELYSHDAVNRYTGVGHSRHSGQVALGTSKFGTLHNMTDTERGSHRTYDVTGVWSGDGPGKLLTDADGVWGDGTSASQQTDAVDAAYGAQVNWDYFAQVHERYGVRNDGDGASSRVHRTGIRGASWEDSCFCVTHGHDGTTPYTSIDVTAHEFAHGLINNTARLSYYGESGGLAEATADIFAAAVEFHAGNSQDVGDYLTGEKVDVGGLNRHVRQMDRPSAPGWTADYWHPRLASSTNGRYMAGPAVHWFYLASEGSGAKTINGVSYDSPTHDTLPVTPIGRAAAERIWYRALTVYMTSTTDYAGARAATLSAAADLYGANSAVHLNVRDAWGAVNVGTRPSNPTPRPPGPAFTNSADVPMPTPPAVAESPITVTGVPGNAPSILLIDVHTIGNPNAQLELVAPDGTAYPLASGGGLEGNPYIATVAVDASSETANGTWKLRARGWEYAYPGGYINSWTLHF</sequence>
<feature type="signal peptide" evidence="8">
    <location>
        <begin position="1"/>
        <end position="24"/>
    </location>
</feature>
<feature type="compositionally biased region" description="Low complexity" evidence="7">
    <location>
        <begin position="139"/>
        <end position="154"/>
    </location>
</feature>
<dbReference type="Pfam" id="PF07504">
    <property type="entry name" value="FTP"/>
    <property type="match status" value="1"/>
</dbReference>
<comment type="caution">
    <text evidence="10">The sequence shown here is derived from an EMBL/GenBank/DDBJ whole genome shotgun (WGS) entry which is preliminary data.</text>
</comment>
<dbReference type="GO" id="GO:0004222">
    <property type="term" value="F:metalloendopeptidase activity"/>
    <property type="evidence" value="ECO:0007669"/>
    <property type="project" value="InterPro"/>
</dbReference>
<evidence type="ECO:0000256" key="6">
    <source>
        <dbReference type="ARBA" id="ARBA00023049"/>
    </source>
</evidence>
<dbReference type="Gene3D" id="3.10.170.10">
    <property type="match status" value="1"/>
</dbReference>
<dbReference type="Gene3D" id="1.10.390.10">
    <property type="entry name" value="Neutral Protease Domain 2"/>
    <property type="match status" value="1"/>
</dbReference>
<dbReference type="InterPro" id="IPR001570">
    <property type="entry name" value="Peptidase_M4_C_domain"/>
</dbReference>
<keyword evidence="1" id="KW-0645">Protease</keyword>
<dbReference type="GO" id="GO:0046872">
    <property type="term" value="F:metal ion binding"/>
    <property type="evidence" value="ECO:0007669"/>
    <property type="project" value="UniProtKB-KW"/>
</dbReference>
<gene>
    <name evidence="10" type="ORF">AB852_34515</name>
</gene>
<dbReference type="AlphaFoldDB" id="A0A1Q4UYS6"/>
<feature type="domain" description="P/Homo B" evidence="9">
    <location>
        <begin position="554"/>
        <end position="674"/>
    </location>
</feature>
<keyword evidence="4" id="KW-0378">Hydrolase</keyword>
<evidence type="ECO:0000256" key="5">
    <source>
        <dbReference type="ARBA" id="ARBA00022833"/>
    </source>
</evidence>
<keyword evidence="5" id="KW-0862">Zinc</keyword>
<keyword evidence="6" id="KW-0482">Metalloprotease</keyword>
<keyword evidence="11" id="KW-1185">Reference proteome</keyword>
<dbReference type="SUPFAM" id="SSF55486">
    <property type="entry name" value="Metalloproteases ('zincins'), catalytic domain"/>
    <property type="match status" value="1"/>
</dbReference>
<dbReference type="InterPro" id="IPR050728">
    <property type="entry name" value="Zinc_Metalloprotease_M4"/>
</dbReference>
<organism evidence="10 11">
    <name type="scientific">Streptomyces uncialis</name>
    <dbReference type="NCBI Taxonomy" id="1048205"/>
    <lineage>
        <taxon>Bacteria</taxon>
        <taxon>Bacillati</taxon>
        <taxon>Actinomycetota</taxon>
        <taxon>Actinomycetes</taxon>
        <taxon>Kitasatosporales</taxon>
        <taxon>Streptomycetaceae</taxon>
        <taxon>Streptomyces</taxon>
    </lineage>
</organism>
<evidence type="ECO:0000256" key="7">
    <source>
        <dbReference type="SAM" id="MobiDB-lite"/>
    </source>
</evidence>
<accession>A0A1Q4UYS6</accession>
<dbReference type="PANTHER" id="PTHR33794">
    <property type="entry name" value="BACILLOLYSIN"/>
    <property type="match status" value="1"/>
</dbReference>
<name>A0A1Q4UYS6_9ACTN</name>
<feature type="region of interest" description="Disordered" evidence="7">
    <location>
        <begin position="139"/>
        <end position="164"/>
    </location>
</feature>
<dbReference type="Gene3D" id="3.10.450.490">
    <property type="match status" value="1"/>
</dbReference>
<evidence type="ECO:0000313" key="11">
    <source>
        <dbReference type="Proteomes" id="UP000186455"/>
    </source>
</evidence>
<dbReference type="Proteomes" id="UP000186455">
    <property type="component" value="Unassembled WGS sequence"/>
</dbReference>
<dbReference type="InterPro" id="IPR002884">
    <property type="entry name" value="P_dom"/>
</dbReference>
<dbReference type="PANTHER" id="PTHR33794:SF1">
    <property type="entry name" value="BACILLOLYSIN"/>
    <property type="match status" value="1"/>
</dbReference>
<evidence type="ECO:0000256" key="4">
    <source>
        <dbReference type="ARBA" id="ARBA00022801"/>
    </source>
</evidence>
<dbReference type="Pfam" id="PF01447">
    <property type="entry name" value="Peptidase_M4"/>
    <property type="match status" value="1"/>
</dbReference>
<dbReference type="STRING" id="1048205.AB852_34515"/>
<dbReference type="RefSeq" id="WP_073794971.1">
    <property type="nucleotide sequence ID" value="NZ_LFBV01000011.1"/>
</dbReference>
<protein>
    <recommendedName>
        <fullName evidence="9">P/Homo B domain-containing protein</fullName>
    </recommendedName>
</protein>
<feature type="chain" id="PRO_5039294986" description="P/Homo B domain-containing protein" evidence="8">
    <location>
        <begin position="25"/>
        <end position="674"/>
    </location>
</feature>
<reference evidence="10 11" key="1">
    <citation type="submission" date="2015-06" db="EMBL/GenBank/DDBJ databases">
        <title>Cloning and characterization of the uncialamcin biosynthetic gene cluster.</title>
        <authorList>
            <person name="Yan X."/>
            <person name="Huang T."/>
            <person name="Ge H."/>
            <person name="Shen B."/>
        </authorList>
    </citation>
    <scope>NUCLEOTIDE SEQUENCE [LARGE SCALE GENOMIC DNA]</scope>
    <source>
        <strain evidence="10 11">DCA2648</strain>
    </source>
</reference>
<dbReference type="PROSITE" id="PS51829">
    <property type="entry name" value="P_HOMO_B"/>
    <property type="match status" value="1"/>
</dbReference>
<dbReference type="InterPro" id="IPR013856">
    <property type="entry name" value="Peptidase_M4_domain"/>
</dbReference>
<dbReference type="SUPFAM" id="SSF49785">
    <property type="entry name" value="Galactose-binding domain-like"/>
    <property type="match status" value="1"/>
</dbReference>
<dbReference type="EMBL" id="LFBV01000011">
    <property type="protein sequence ID" value="OKH90715.1"/>
    <property type="molecule type" value="Genomic_DNA"/>
</dbReference>
<proteinExistence type="predicted"/>
<dbReference type="Pfam" id="PF02868">
    <property type="entry name" value="Peptidase_M4_C"/>
    <property type="match status" value="1"/>
</dbReference>